<comment type="caution">
    <text evidence="1">The sequence shown here is derived from an EMBL/GenBank/DDBJ whole genome shotgun (WGS) entry which is preliminary data.</text>
</comment>
<evidence type="ECO:0000313" key="2">
    <source>
        <dbReference type="Proteomes" id="UP001314170"/>
    </source>
</evidence>
<accession>A0AAV1S3Z5</accession>
<proteinExistence type="predicted"/>
<gene>
    <name evidence="1" type="ORF">DCAF_LOCUS18554</name>
</gene>
<keyword evidence="2" id="KW-1185">Reference proteome</keyword>
<feature type="non-terminal residue" evidence="1">
    <location>
        <position position="1"/>
    </location>
</feature>
<dbReference type="Proteomes" id="UP001314170">
    <property type="component" value="Unassembled WGS sequence"/>
</dbReference>
<organism evidence="1 2">
    <name type="scientific">Dovyalis caffra</name>
    <dbReference type="NCBI Taxonomy" id="77055"/>
    <lineage>
        <taxon>Eukaryota</taxon>
        <taxon>Viridiplantae</taxon>
        <taxon>Streptophyta</taxon>
        <taxon>Embryophyta</taxon>
        <taxon>Tracheophyta</taxon>
        <taxon>Spermatophyta</taxon>
        <taxon>Magnoliopsida</taxon>
        <taxon>eudicotyledons</taxon>
        <taxon>Gunneridae</taxon>
        <taxon>Pentapetalae</taxon>
        <taxon>rosids</taxon>
        <taxon>fabids</taxon>
        <taxon>Malpighiales</taxon>
        <taxon>Salicaceae</taxon>
        <taxon>Flacourtieae</taxon>
        <taxon>Dovyalis</taxon>
    </lineage>
</organism>
<dbReference type="EMBL" id="CAWUPB010001172">
    <property type="protein sequence ID" value="CAK7345891.1"/>
    <property type="molecule type" value="Genomic_DNA"/>
</dbReference>
<dbReference type="AlphaFoldDB" id="A0AAV1S3Z5"/>
<evidence type="ECO:0000313" key="1">
    <source>
        <dbReference type="EMBL" id="CAK7345891.1"/>
    </source>
</evidence>
<reference evidence="1 2" key="1">
    <citation type="submission" date="2024-01" db="EMBL/GenBank/DDBJ databases">
        <authorList>
            <person name="Waweru B."/>
        </authorList>
    </citation>
    <scope>NUCLEOTIDE SEQUENCE [LARGE SCALE GENOMIC DNA]</scope>
</reference>
<sequence length="102" mass="11086">LGGSYRKSPRKWAKHSSFLGPPFLTTFWEDLGDPIANQPAEVEAFFLLRALIGRTRGDDTANHPAVGEALFLLRDPGDPTANQPAKGEASFCARVACFQAIL</sequence>
<protein>
    <submittedName>
        <fullName evidence="1">Uncharacterized protein</fullName>
    </submittedName>
</protein>
<name>A0AAV1S3Z5_9ROSI</name>